<protein>
    <submittedName>
        <fullName evidence="3">Uncharacterized protein</fullName>
    </submittedName>
</protein>
<gene>
    <name evidence="3" type="ORF">HMI46_25810</name>
    <name evidence="2" type="ORF">M5X12_00705</name>
</gene>
<accession>A0AAP7A4W3</accession>
<keyword evidence="5" id="KW-1185">Reference proteome</keyword>
<dbReference type="RefSeq" id="WP_005548935.1">
    <property type="nucleotide sequence ID" value="NZ_JABFOR010000063.1"/>
</dbReference>
<dbReference type="Proteomes" id="UP001527181">
    <property type="component" value="Unassembled WGS sequence"/>
</dbReference>
<evidence type="ECO:0000313" key="3">
    <source>
        <dbReference type="EMBL" id="NOJ73932.1"/>
    </source>
</evidence>
<organism evidence="3 4">
    <name type="scientific">Paenibacillus alvei</name>
    <name type="common">Bacillus alvei</name>
    <dbReference type="NCBI Taxonomy" id="44250"/>
    <lineage>
        <taxon>Bacteria</taxon>
        <taxon>Bacillati</taxon>
        <taxon>Bacillota</taxon>
        <taxon>Bacilli</taxon>
        <taxon>Bacillales</taxon>
        <taxon>Paenibacillaceae</taxon>
        <taxon>Paenibacillus</taxon>
    </lineage>
</organism>
<evidence type="ECO:0000313" key="5">
    <source>
        <dbReference type="Proteomes" id="UP001527181"/>
    </source>
</evidence>
<evidence type="ECO:0000313" key="2">
    <source>
        <dbReference type="EMBL" id="MCY9759082.1"/>
    </source>
</evidence>
<dbReference type="Proteomes" id="UP000552038">
    <property type="component" value="Unassembled WGS sequence"/>
</dbReference>
<name>A0AAP7A4W3_PAEAL</name>
<dbReference type="EMBL" id="JABFOR010000063">
    <property type="protein sequence ID" value="NOJ73932.1"/>
    <property type="molecule type" value="Genomic_DNA"/>
</dbReference>
<sequence length="180" mass="19293">MATAPIIKWYDVNHASEIVAPFDFGVVDAGDWGPAFTFNIWNNRGGATDVANMQDCHITTRDMDGGTGDKQGKIVEVVRDDWFHAQVDSLAESDLQADTSKIGRSGNKPIGTTEPTVKNNAGATITPVIPSAKEILGINNNGNQVDSGGNFVTVTLRAQVPLAASAGKQNFKIRVSYRFV</sequence>
<dbReference type="GeneID" id="94490127"/>
<evidence type="ECO:0000256" key="1">
    <source>
        <dbReference type="SAM" id="MobiDB-lite"/>
    </source>
</evidence>
<comment type="caution">
    <text evidence="3">The sequence shown here is derived from an EMBL/GenBank/DDBJ whole genome shotgun (WGS) entry which is preliminary data.</text>
</comment>
<dbReference type="AlphaFoldDB" id="A0AAP7A4W3"/>
<reference evidence="2 5" key="2">
    <citation type="submission" date="2022-05" db="EMBL/GenBank/DDBJ databases">
        <title>Genome Sequencing of Bee-Associated Microbes.</title>
        <authorList>
            <person name="Dunlap C."/>
        </authorList>
    </citation>
    <scope>NUCLEOTIDE SEQUENCE [LARGE SCALE GENOMIC DNA]</scope>
    <source>
        <strain evidence="2 5">NRRL B-04010</strain>
    </source>
</reference>
<proteinExistence type="predicted"/>
<dbReference type="EMBL" id="JAMDNP010000001">
    <property type="protein sequence ID" value="MCY9759082.1"/>
    <property type="molecule type" value="Genomic_DNA"/>
</dbReference>
<evidence type="ECO:0000313" key="4">
    <source>
        <dbReference type="Proteomes" id="UP000552038"/>
    </source>
</evidence>
<feature type="region of interest" description="Disordered" evidence="1">
    <location>
        <begin position="100"/>
        <end position="121"/>
    </location>
</feature>
<reference evidence="3 4" key="1">
    <citation type="submission" date="2020-05" db="EMBL/GenBank/DDBJ databases">
        <title>Whole genome sequencing and identification of novel metabolites from Paenibacillus alvei strain JR949.</title>
        <authorList>
            <person name="Rajendhran J."/>
            <person name="Sree Pranav P."/>
            <person name="Mahalakshmi B."/>
            <person name="Karthikeyan R."/>
        </authorList>
    </citation>
    <scope>NUCLEOTIDE SEQUENCE [LARGE SCALE GENOMIC DNA]</scope>
    <source>
        <strain evidence="3 4">JR949</strain>
    </source>
</reference>